<dbReference type="RefSeq" id="WP_068031146.1">
    <property type="nucleotide sequence ID" value="NZ_QQAZ01000012.1"/>
</dbReference>
<accession>A0A370GRT3</accession>
<protein>
    <recommendedName>
        <fullName evidence="4">Excreted virulence factor EspC (Type VII ESX diderm)</fullName>
    </recommendedName>
</protein>
<evidence type="ECO:0008006" key="4">
    <source>
        <dbReference type="Google" id="ProtNLM"/>
    </source>
</evidence>
<sequence length="114" mass="12451">MGTQRWQLDPESFGKAASKTQHVADRIGEVWSTLESGANALGSPWGTCRTGEQFSKGEDGNGYIKTQENVGKGLTGDKGIVKNVGSLADGQRKTGEQVRHELEEDNRRRFRSNG</sequence>
<dbReference type="STRING" id="1210089.GCA_001613165_07412"/>
<keyword evidence="3" id="KW-1185">Reference proteome</keyword>
<evidence type="ECO:0000256" key="1">
    <source>
        <dbReference type="SAM" id="MobiDB-lite"/>
    </source>
</evidence>
<evidence type="ECO:0000313" key="2">
    <source>
        <dbReference type="EMBL" id="RDI46119.1"/>
    </source>
</evidence>
<comment type="caution">
    <text evidence="2">The sequence shown here is derived from an EMBL/GenBank/DDBJ whole genome shotgun (WGS) entry which is preliminary data.</text>
</comment>
<evidence type="ECO:0000313" key="3">
    <source>
        <dbReference type="Proteomes" id="UP000255355"/>
    </source>
</evidence>
<dbReference type="AlphaFoldDB" id="A0A370GRT3"/>
<gene>
    <name evidence="2" type="ORF">DFR68_11220</name>
</gene>
<dbReference type="Proteomes" id="UP000255355">
    <property type="component" value="Unassembled WGS sequence"/>
</dbReference>
<organism evidence="2 3">
    <name type="scientific">Nocardia mexicana</name>
    <dbReference type="NCBI Taxonomy" id="279262"/>
    <lineage>
        <taxon>Bacteria</taxon>
        <taxon>Bacillati</taxon>
        <taxon>Actinomycetota</taxon>
        <taxon>Actinomycetes</taxon>
        <taxon>Mycobacteriales</taxon>
        <taxon>Nocardiaceae</taxon>
        <taxon>Nocardia</taxon>
    </lineage>
</organism>
<proteinExistence type="predicted"/>
<feature type="compositionally biased region" description="Basic and acidic residues" evidence="1">
    <location>
        <begin position="90"/>
        <end position="107"/>
    </location>
</feature>
<name>A0A370GRT3_9NOCA</name>
<feature type="region of interest" description="Disordered" evidence="1">
    <location>
        <begin position="85"/>
        <end position="114"/>
    </location>
</feature>
<reference evidence="2 3" key="1">
    <citation type="submission" date="2018-07" db="EMBL/GenBank/DDBJ databases">
        <title>Genomic Encyclopedia of Type Strains, Phase IV (KMG-IV): sequencing the most valuable type-strain genomes for metagenomic binning, comparative biology and taxonomic classification.</title>
        <authorList>
            <person name="Goeker M."/>
        </authorList>
    </citation>
    <scope>NUCLEOTIDE SEQUENCE [LARGE SCALE GENOMIC DNA]</scope>
    <source>
        <strain evidence="2 3">DSM 44952</strain>
    </source>
</reference>
<feature type="region of interest" description="Disordered" evidence="1">
    <location>
        <begin position="1"/>
        <end position="20"/>
    </location>
</feature>
<dbReference type="EMBL" id="QQAZ01000012">
    <property type="protein sequence ID" value="RDI46119.1"/>
    <property type="molecule type" value="Genomic_DNA"/>
</dbReference>
<dbReference type="OrthoDB" id="4560721at2"/>